<sequence length="96" mass="11549">MIEKVKDEVINILEEMIEGKKDIIKGCSELSGYLMEGYDFIYWDFDEYNHQLQKFPITEQYHLWEESALEQKLKELESRYKQKVIDLAKELLAELN</sequence>
<gene>
    <name evidence="1" type="ORF">WAK64_21980</name>
</gene>
<evidence type="ECO:0000313" key="1">
    <source>
        <dbReference type="EMBL" id="MEI5909668.1"/>
    </source>
</evidence>
<organism evidence="1 2">
    <name type="scientific">Bacillus spongiae</name>
    <dbReference type="NCBI Taxonomy" id="2683610"/>
    <lineage>
        <taxon>Bacteria</taxon>
        <taxon>Bacillati</taxon>
        <taxon>Bacillota</taxon>
        <taxon>Bacilli</taxon>
        <taxon>Bacillales</taxon>
        <taxon>Bacillaceae</taxon>
        <taxon>Bacillus</taxon>
    </lineage>
</organism>
<accession>A0ABU8HKZ6</accession>
<comment type="caution">
    <text evidence="1">The sequence shown here is derived from an EMBL/GenBank/DDBJ whole genome shotgun (WGS) entry which is preliminary data.</text>
</comment>
<name>A0ABU8HKZ6_9BACI</name>
<dbReference type="RefSeq" id="WP_336589110.1">
    <property type="nucleotide sequence ID" value="NZ_JBBAXC010000034.1"/>
</dbReference>
<reference evidence="1 2" key="1">
    <citation type="journal article" date="2018" name="J. Microbiol.">
        <title>Bacillus spongiae sp. nov., isolated from sponge of Jeju Island.</title>
        <authorList>
            <person name="Lee G.E."/>
            <person name="Im W.T."/>
            <person name="Park J.S."/>
        </authorList>
    </citation>
    <scope>NUCLEOTIDE SEQUENCE [LARGE SCALE GENOMIC DNA]</scope>
    <source>
        <strain evidence="1 2">135PIL107-10</strain>
    </source>
</reference>
<evidence type="ECO:0000313" key="2">
    <source>
        <dbReference type="Proteomes" id="UP001312865"/>
    </source>
</evidence>
<keyword evidence="2" id="KW-1185">Reference proteome</keyword>
<proteinExistence type="predicted"/>
<dbReference type="EMBL" id="JBBAXC010000034">
    <property type="protein sequence ID" value="MEI5909668.1"/>
    <property type="molecule type" value="Genomic_DNA"/>
</dbReference>
<protein>
    <submittedName>
        <fullName evidence="1">Uncharacterized protein</fullName>
    </submittedName>
</protein>
<dbReference type="Proteomes" id="UP001312865">
    <property type="component" value="Unassembled WGS sequence"/>
</dbReference>